<evidence type="ECO:0000313" key="3">
    <source>
        <dbReference type="Proteomes" id="UP000757435"/>
    </source>
</evidence>
<feature type="region of interest" description="Disordered" evidence="1">
    <location>
        <begin position="98"/>
        <end position="176"/>
    </location>
</feature>
<feature type="compositionally biased region" description="Low complexity" evidence="1">
    <location>
        <begin position="102"/>
        <end position="117"/>
    </location>
</feature>
<dbReference type="AlphaFoldDB" id="A0A951UPF1"/>
<reference evidence="2" key="1">
    <citation type="submission" date="2021-05" db="EMBL/GenBank/DDBJ databases">
        <authorList>
            <person name="Pietrasiak N."/>
            <person name="Ward R."/>
            <person name="Stajich J.E."/>
            <person name="Kurbessoian T."/>
        </authorList>
    </citation>
    <scope>NUCLEOTIDE SEQUENCE</scope>
    <source>
        <strain evidence="2">UHER 2000/2452</strain>
    </source>
</reference>
<reference evidence="2" key="2">
    <citation type="journal article" date="2022" name="Microbiol. Resour. Announc.">
        <title>Metagenome Sequencing to Explore Phylogenomics of Terrestrial Cyanobacteria.</title>
        <authorList>
            <person name="Ward R.D."/>
            <person name="Stajich J.E."/>
            <person name="Johansen J.R."/>
            <person name="Huntemann M."/>
            <person name="Clum A."/>
            <person name="Foster B."/>
            <person name="Foster B."/>
            <person name="Roux S."/>
            <person name="Palaniappan K."/>
            <person name="Varghese N."/>
            <person name="Mukherjee S."/>
            <person name="Reddy T.B.K."/>
            <person name="Daum C."/>
            <person name="Copeland A."/>
            <person name="Chen I.A."/>
            <person name="Ivanova N.N."/>
            <person name="Kyrpides N.C."/>
            <person name="Shapiro N."/>
            <person name="Eloe-Fadrosh E.A."/>
            <person name="Pietrasiak N."/>
        </authorList>
    </citation>
    <scope>NUCLEOTIDE SEQUENCE</scope>
    <source>
        <strain evidence="2">UHER 2000/2452</strain>
    </source>
</reference>
<comment type="caution">
    <text evidence="2">The sequence shown here is derived from an EMBL/GenBank/DDBJ whole genome shotgun (WGS) entry which is preliminary data.</text>
</comment>
<sequence>MTDFLTRLAQRTLGLASVVQPRLASRYAPASEVMMENTPEQWVTPQPSTEAPDVPIPQIPFESSSQTVLYSNLETKNTLSIAPTEPSFLSSLNATQNDLEHLPSPSQLTLSSPTSSSERLVKSTPLLPQQNLEIQAVSPMSERAEPPQLIPSPSFKEPSSSPPPQSLKQPEQDPQVRSARLPLVPPAIAHSSSIPLVKGQEISIGQETSAGSPWITLENRTQTEFASTQSSLVHLSSSITQPINQPEPEIEVRIGRIEVRGIPPTTLKPRSKSTSSTPALSLSEYLNQRDGGKP</sequence>
<feature type="region of interest" description="Disordered" evidence="1">
    <location>
        <begin position="261"/>
        <end position="294"/>
    </location>
</feature>
<gene>
    <name evidence="2" type="ORF">KME15_13760</name>
</gene>
<protein>
    <submittedName>
        <fullName evidence="2">Uncharacterized protein</fullName>
    </submittedName>
</protein>
<feature type="compositionally biased region" description="Polar residues" evidence="1">
    <location>
        <begin position="272"/>
        <end position="286"/>
    </location>
</feature>
<evidence type="ECO:0000256" key="1">
    <source>
        <dbReference type="SAM" id="MobiDB-lite"/>
    </source>
</evidence>
<dbReference type="EMBL" id="JAHHHD010000014">
    <property type="protein sequence ID" value="MBW4659738.1"/>
    <property type="molecule type" value="Genomic_DNA"/>
</dbReference>
<organism evidence="2 3">
    <name type="scientific">Drouetiella hepatica Uher 2000/2452</name>
    <dbReference type="NCBI Taxonomy" id="904376"/>
    <lineage>
        <taxon>Bacteria</taxon>
        <taxon>Bacillati</taxon>
        <taxon>Cyanobacteriota</taxon>
        <taxon>Cyanophyceae</taxon>
        <taxon>Oculatellales</taxon>
        <taxon>Oculatellaceae</taxon>
        <taxon>Drouetiella</taxon>
    </lineage>
</organism>
<dbReference type="Proteomes" id="UP000757435">
    <property type="component" value="Unassembled WGS sequence"/>
</dbReference>
<evidence type="ECO:0000313" key="2">
    <source>
        <dbReference type="EMBL" id="MBW4659738.1"/>
    </source>
</evidence>
<accession>A0A951UPF1</accession>
<name>A0A951UPF1_9CYAN</name>
<proteinExistence type="predicted"/>